<dbReference type="CDD" id="cd00397">
    <property type="entry name" value="DNA_BRE_C"/>
    <property type="match status" value="1"/>
</dbReference>
<dbReference type="GO" id="GO:0006310">
    <property type="term" value="P:DNA recombination"/>
    <property type="evidence" value="ECO:0007669"/>
    <property type="project" value="UniProtKB-KW"/>
</dbReference>
<dbReference type="InterPro" id="IPR011010">
    <property type="entry name" value="DNA_brk_join_enz"/>
</dbReference>
<gene>
    <name evidence="3" type="ORF">F8172_17215</name>
</gene>
<accession>A0A9W7QFH0</accession>
<dbReference type="Pfam" id="PF00589">
    <property type="entry name" value="Phage_integrase"/>
    <property type="match status" value="1"/>
</dbReference>
<dbReference type="PROSITE" id="PS51898">
    <property type="entry name" value="TYR_RECOMBINASE"/>
    <property type="match status" value="1"/>
</dbReference>
<organism evidence="3 4">
    <name type="scientific">Bacillus cereus</name>
    <dbReference type="NCBI Taxonomy" id="1396"/>
    <lineage>
        <taxon>Bacteria</taxon>
        <taxon>Bacillati</taxon>
        <taxon>Bacillota</taxon>
        <taxon>Bacilli</taxon>
        <taxon>Bacillales</taxon>
        <taxon>Bacillaceae</taxon>
        <taxon>Bacillus</taxon>
        <taxon>Bacillus cereus group</taxon>
    </lineage>
</organism>
<feature type="domain" description="Tyr recombinase" evidence="2">
    <location>
        <begin position="53"/>
        <end position="140"/>
    </location>
</feature>
<dbReference type="GO" id="GO:0015074">
    <property type="term" value="P:DNA integration"/>
    <property type="evidence" value="ECO:0007669"/>
    <property type="project" value="InterPro"/>
</dbReference>
<evidence type="ECO:0000313" key="4">
    <source>
        <dbReference type="Proteomes" id="UP000475765"/>
    </source>
</evidence>
<dbReference type="Proteomes" id="UP000475765">
    <property type="component" value="Unassembled WGS sequence"/>
</dbReference>
<evidence type="ECO:0000313" key="3">
    <source>
        <dbReference type="EMBL" id="KAB2393497.1"/>
    </source>
</evidence>
<dbReference type="SUPFAM" id="SSF56349">
    <property type="entry name" value="DNA breaking-rejoining enzymes"/>
    <property type="match status" value="1"/>
</dbReference>
<dbReference type="EMBL" id="WBPP01000022">
    <property type="protein sequence ID" value="KAB2393497.1"/>
    <property type="molecule type" value="Genomic_DNA"/>
</dbReference>
<dbReference type="RefSeq" id="WP_151522307.1">
    <property type="nucleotide sequence ID" value="NZ_WBPL01000040.1"/>
</dbReference>
<protein>
    <submittedName>
        <fullName evidence="3">Tyrosine-type recombinase/integrase</fullName>
    </submittedName>
</protein>
<reference evidence="3 4" key="1">
    <citation type="submission" date="2019-10" db="EMBL/GenBank/DDBJ databases">
        <title>Bacillus from the desert of Cuatro Cinegas, Coahuila.</title>
        <authorList>
            <person name="Olmedo-Alvarez G."/>
            <person name="Saldana S."/>
            <person name="Barcelo D."/>
        </authorList>
    </citation>
    <scope>NUCLEOTIDE SEQUENCE [LARGE SCALE GENOMIC DNA]</scope>
    <source>
        <strain evidence="3 4">CH417_13T</strain>
    </source>
</reference>
<comment type="caution">
    <text evidence="3">The sequence shown here is derived from an EMBL/GenBank/DDBJ whole genome shotgun (WGS) entry which is preliminary data.</text>
</comment>
<proteinExistence type="predicted"/>
<dbReference type="Gene3D" id="1.10.443.10">
    <property type="entry name" value="Intergrase catalytic core"/>
    <property type="match status" value="1"/>
</dbReference>
<dbReference type="InterPro" id="IPR013762">
    <property type="entry name" value="Integrase-like_cat_sf"/>
</dbReference>
<dbReference type="GO" id="GO:0003677">
    <property type="term" value="F:DNA binding"/>
    <property type="evidence" value="ECO:0007669"/>
    <property type="project" value="InterPro"/>
</dbReference>
<keyword evidence="1" id="KW-0233">DNA recombination</keyword>
<dbReference type="InterPro" id="IPR002104">
    <property type="entry name" value="Integrase_catalytic"/>
</dbReference>
<evidence type="ECO:0000256" key="1">
    <source>
        <dbReference type="ARBA" id="ARBA00023172"/>
    </source>
</evidence>
<name>A0A9W7QFH0_BACCE</name>
<sequence>MQYLQRIKKGSAKTINVKLVALQKYNEFLITIGVQNELVISKNMKKKIQLDYVSPAQFSEKEIHKFLQVNVETKKVLDYALVILLMYTGCRISEALQINLQQDLYLSSSELVIRSRKGDNQRTVLLNPRVIQALKKYLVE</sequence>
<evidence type="ECO:0000259" key="2">
    <source>
        <dbReference type="PROSITE" id="PS51898"/>
    </source>
</evidence>
<dbReference type="AlphaFoldDB" id="A0A9W7QFH0"/>